<proteinExistence type="predicted"/>
<evidence type="ECO:0000256" key="1">
    <source>
        <dbReference type="SAM" id="MobiDB-lite"/>
    </source>
</evidence>
<organism evidence="2 3">
    <name type="scientific">Popillia japonica</name>
    <name type="common">Japanese beetle</name>
    <dbReference type="NCBI Taxonomy" id="7064"/>
    <lineage>
        <taxon>Eukaryota</taxon>
        <taxon>Metazoa</taxon>
        <taxon>Ecdysozoa</taxon>
        <taxon>Arthropoda</taxon>
        <taxon>Hexapoda</taxon>
        <taxon>Insecta</taxon>
        <taxon>Pterygota</taxon>
        <taxon>Neoptera</taxon>
        <taxon>Endopterygota</taxon>
        <taxon>Coleoptera</taxon>
        <taxon>Polyphaga</taxon>
        <taxon>Scarabaeiformia</taxon>
        <taxon>Scarabaeidae</taxon>
        <taxon>Rutelinae</taxon>
        <taxon>Popillia</taxon>
    </lineage>
</organism>
<keyword evidence="3" id="KW-1185">Reference proteome</keyword>
<dbReference type="PANTHER" id="PTHR15131">
    <property type="entry name" value="SMALL NUCLEAR RNA ACTIVATING COMPLEX, POLYPEPTIDE 1"/>
    <property type="match status" value="1"/>
</dbReference>
<dbReference type="InterPro" id="IPR019188">
    <property type="entry name" value="SNAPC1"/>
</dbReference>
<dbReference type="AlphaFoldDB" id="A0AAW1KQM8"/>
<dbReference type="Proteomes" id="UP001458880">
    <property type="component" value="Unassembled WGS sequence"/>
</dbReference>
<dbReference type="GO" id="GO:0019185">
    <property type="term" value="C:snRNA-activating protein complex"/>
    <property type="evidence" value="ECO:0007669"/>
    <property type="project" value="TreeGrafter"/>
</dbReference>
<dbReference type="GO" id="GO:0043565">
    <property type="term" value="F:sequence-specific DNA binding"/>
    <property type="evidence" value="ECO:0007669"/>
    <property type="project" value="TreeGrafter"/>
</dbReference>
<comment type="caution">
    <text evidence="2">The sequence shown here is derived from an EMBL/GenBank/DDBJ whole genome shotgun (WGS) entry which is preliminary data.</text>
</comment>
<dbReference type="EMBL" id="JASPKY010000186">
    <property type="protein sequence ID" value="KAK9722632.1"/>
    <property type="molecule type" value="Genomic_DNA"/>
</dbReference>
<dbReference type="Pfam" id="PF09808">
    <property type="entry name" value="SNAPC1"/>
    <property type="match status" value="1"/>
</dbReference>
<reference evidence="2 3" key="1">
    <citation type="journal article" date="2024" name="BMC Genomics">
        <title>De novo assembly and annotation of Popillia japonica's genome with initial clues to its potential as an invasive pest.</title>
        <authorList>
            <person name="Cucini C."/>
            <person name="Boschi S."/>
            <person name="Funari R."/>
            <person name="Cardaioli E."/>
            <person name="Iannotti N."/>
            <person name="Marturano G."/>
            <person name="Paoli F."/>
            <person name="Bruttini M."/>
            <person name="Carapelli A."/>
            <person name="Frati F."/>
            <person name="Nardi F."/>
        </authorList>
    </citation>
    <scope>NUCLEOTIDE SEQUENCE [LARGE SCALE GENOMIC DNA]</scope>
    <source>
        <strain evidence="2">DMR45628</strain>
    </source>
</reference>
<sequence length="289" mass="34035">MSYGNSEKPLMECKRGEIKLYKAIQAGFSKDCEKLLTQFARWKSFSFREFAKIWRDMSFSLVFSVKSCSDEFRHFTEVFLFEAKKYYLFAKDIYVKTGALYLMYGIYYKQPLKTYVKIRITKDEFAKVLEYVKEMKESKQMHPLYVYCKLMVDDAFDFVYNQQVNAPDLRHYQVNFVMEDNTFKTDPVGSIESSLNNLLENKDISLINTEYQKALTEYTEHNKSCKLTLFKNNVLDDIKGIVEQSKPPETEPSASSSSRDKEESIGTKRLLIRQKAMENKTVSRKYELE</sequence>
<feature type="region of interest" description="Disordered" evidence="1">
    <location>
        <begin position="242"/>
        <end position="271"/>
    </location>
</feature>
<feature type="compositionally biased region" description="Low complexity" evidence="1">
    <location>
        <begin position="245"/>
        <end position="257"/>
    </location>
</feature>
<evidence type="ECO:0000313" key="3">
    <source>
        <dbReference type="Proteomes" id="UP001458880"/>
    </source>
</evidence>
<dbReference type="GO" id="GO:0042796">
    <property type="term" value="P:snRNA transcription by RNA polymerase III"/>
    <property type="evidence" value="ECO:0007669"/>
    <property type="project" value="TreeGrafter"/>
</dbReference>
<dbReference type="GO" id="GO:0042795">
    <property type="term" value="P:snRNA transcription by RNA polymerase II"/>
    <property type="evidence" value="ECO:0007669"/>
    <property type="project" value="TreeGrafter"/>
</dbReference>
<gene>
    <name evidence="2" type="ORF">QE152_g19587</name>
</gene>
<dbReference type="PANTHER" id="PTHR15131:SF3">
    <property type="entry name" value="SNRNA-ACTIVATING PROTEIN COMPLEX SUBUNIT 1"/>
    <property type="match status" value="1"/>
</dbReference>
<accession>A0AAW1KQM8</accession>
<protein>
    <submittedName>
        <fullName evidence="2">Small nuclear RNA activating complex (SNAPc), subunit 1</fullName>
    </submittedName>
</protein>
<name>A0AAW1KQM8_POPJA</name>
<evidence type="ECO:0000313" key="2">
    <source>
        <dbReference type="EMBL" id="KAK9722632.1"/>
    </source>
</evidence>